<dbReference type="Proteomes" id="UP000054324">
    <property type="component" value="Unassembled WGS sequence"/>
</dbReference>
<sequence length="84" mass="9484">MFAQHSGLSAYLRHFYVCLRALGCGVDFLVHQPMIISYRGICFPESTKDVIELEPPKVTVSILCLLNILGSLRTCDTFMCGTWR</sequence>
<dbReference type="CTD" id="20319716"/>
<keyword evidence="2" id="KW-1185">Reference proteome</keyword>
<protein>
    <submittedName>
        <fullName evidence="1">Uncharacterized protein</fullName>
    </submittedName>
</protein>
<gene>
    <name evidence="1" type="ORF">T265_05534</name>
</gene>
<dbReference type="RefSeq" id="XP_009168832.1">
    <property type="nucleotide sequence ID" value="XM_009170568.1"/>
</dbReference>
<organism evidence="1 2">
    <name type="scientific">Opisthorchis viverrini</name>
    <name type="common">Southeast Asian liver fluke</name>
    <dbReference type="NCBI Taxonomy" id="6198"/>
    <lineage>
        <taxon>Eukaryota</taxon>
        <taxon>Metazoa</taxon>
        <taxon>Spiralia</taxon>
        <taxon>Lophotrochozoa</taxon>
        <taxon>Platyhelminthes</taxon>
        <taxon>Trematoda</taxon>
        <taxon>Digenea</taxon>
        <taxon>Opisthorchiida</taxon>
        <taxon>Opisthorchiata</taxon>
        <taxon>Opisthorchiidae</taxon>
        <taxon>Opisthorchis</taxon>
    </lineage>
</organism>
<dbReference type="OrthoDB" id="6253936at2759"/>
<reference evidence="1 2" key="1">
    <citation type="submission" date="2013-11" db="EMBL/GenBank/DDBJ databases">
        <title>Opisthorchis viverrini - life in the bile duct.</title>
        <authorList>
            <person name="Young N.D."/>
            <person name="Nagarajan N."/>
            <person name="Lin S.J."/>
            <person name="Korhonen P.K."/>
            <person name="Jex A.R."/>
            <person name="Hall R.S."/>
            <person name="Safavi-Hemami H."/>
            <person name="Kaewkong W."/>
            <person name="Bertrand D."/>
            <person name="Gao S."/>
            <person name="Seet Q."/>
            <person name="Wongkham S."/>
            <person name="Teh B.T."/>
            <person name="Wongkham C."/>
            <person name="Intapan P.M."/>
            <person name="Maleewong W."/>
            <person name="Yang X."/>
            <person name="Hu M."/>
            <person name="Wang Z."/>
            <person name="Hofmann A."/>
            <person name="Sternberg P.W."/>
            <person name="Tan P."/>
            <person name="Wang J."/>
            <person name="Gasser R.B."/>
        </authorList>
    </citation>
    <scope>NUCLEOTIDE SEQUENCE [LARGE SCALE GENOMIC DNA]</scope>
</reference>
<name>A0A074ZVM0_OPIVI</name>
<dbReference type="KEGG" id="ovi:T265_05534"/>
<dbReference type="EMBL" id="KL596723">
    <property type="protein sequence ID" value="KER27430.1"/>
    <property type="molecule type" value="Genomic_DNA"/>
</dbReference>
<proteinExistence type="predicted"/>
<dbReference type="AlphaFoldDB" id="A0A074ZVM0"/>
<dbReference type="GeneID" id="20319716"/>
<accession>A0A074ZVM0</accession>
<evidence type="ECO:0000313" key="1">
    <source>
        <dbReference type="EMBL" id="KER27430.1"/>
    </source>
</evidence>
<evidence type="ECO:0000313" key="2">
    <source>
        <dbReference type="Proteomes" id="UP000054324"/>
    </source>
</evidence>